<evidence type="ECO:0000313" key="3">
    <source>
        <dbReference type="Proteomes" id="UP001362999"/>
    </source>
</evidence>
<gene>
    <name evidence="2" type="ORF">R3P38DRAFT_2788162</name>
</gene>
<proteinExistence type="predicted"/>
<keyword evidence="3" id="KW-1185">Reference proteome</keyword>
<dbReference type="Proteomes" id="UP001362999">
    <property type="component" value="Unassembled WGS sequence"/>
</dbReference>
<name>A0AAW0AL40_9AGAR</name>
<organism evidence="2 3">
    <name type="scientific">Favolaschia claudopus</name>
    <dbReference type="NCBI Taxonomy" id="2862362"/>
    <lineage>
        <taxon>Eukaryota</taxon>
        <taxon>Fungi</taxon>
        <taxon>Dikarya</taxon>
        <taxon>Basidiomycota</taxon>
        <taxon>Agaricomycotina</taxon>
        <taxon>Agaricomycetes</taxon>
        <taxon>Agaricomycetidae</taxon>
        <taxon>Agaricales</taxon>
        <taxon>Marasmiineae</taxon>
        <taxon>Mycenaceae</taxon>
        <taxon>Favolaschia</taxon>
    </lineage>
</organism>
<evidence type="ECO:0000313" key="2">
    <source>
        <dbReference type="EMBL" id="KAK7013904.1"/>
    </source>
</evidence>
<protein>
    <submittedName>
        <fullName evidence="2">Uncharacterized protein</fullName>
    </submittedName>
</protein>
<dbReference type="EMBL" id="JAWWNJ010000058">
    <property type="protein sequence ID" value="KAK7013904.1"/>
    <property type="molecule type" value="Genomic_DNA"/>
</dbReference>
<reference evidence="2 3" key="1">
    <citation type="journal article" date="2024" name="J Genomics">
        <title>Draft genome sequencing and assembly of Favolaschia claudopus CIRM-BRFM 2984 isolated from oak limbs.</title>
        <authorList>
            <person name="Navarro D."/>
            <person name="Drula E."/>
            <person name="Chaduli D."/>
            <person name="Cazenave R."/>
            <person name="Ahrendt S."/>
            <person name="Wang J."/>
            <person name="Lipzen A."/>
            <person name="Daum C."/>
            <person name="Barry K."/>
            <person name="Grigoriev I.V."/>
            <person name="Favel A."/>
            <person name="Rosso M.N."/>
            <person name="Martin F."/>
        </authorList>
    </citation>
    <scope>NUCLEOTIDE SEQUENCE [LARGE SCALE GENOMIC DNA]</scope>
    <source>
        <strain evidence="2 3">CIRM-BRFM 2984</strain>
    </source>
</reference>
<accession>A0AAW0AL40</accession>
<feature type="region of interest" description="Disordered" evidence="1">
    <location>
        <begin position="90"/>
        <end position="117"/>
    </location>
</feature>
<comment type="caution">
    <text evidence="2">The sequence shown here is derived from an EMBL/GenBank/DDBJ whole genome shotgun (WGS) entry which is preliminary data.</text>
</comment>
<sequence length="202" mass="22036">MGSGGSSSSWLLCPRAGWQPTKRDFGSLCRMGSRTGLTTGDIEYVRDGGRRTEKLAAAANLLQLIGSKVPVRWLGGDEARPREALFRTAERASKEGGVEGRRNENDGHGVDKRSGGKDELLVRAAPGVRGVKTEVAGARKNDDGSHMDDNRMVRRCLIGMVKPMTMMGEQSGGRERNGMREELEIRHKILNGAKIGNVFGWE</sequence>
<dbReference type="AlphaFoldDB" id="A0AAW0AL40"/>
<evidence type="ECO:0000256" key="1">
    <source>
        <dbReference type="SAM" id="MobiDB-lite"/>
    </source>
</evidence>